<keyword evidence="4" id="KW-1185">Reference proteome</keyword>
<name>A0A542DJ11_AMYCI</name>
<evidence type="ECO:0000313" key="3">
    <source>
        <dbReference type="EMBL" id="TQJ03050.1"/>
    </source>
</evidence>
<reference evidence="3 4" key="1">
    <citation type="submission" date="2019-06" db="EMBL/GenBank/DDBJ databases">
        <title>Sequencing the genomes of 1000 actinobacteria strains.</title>
        <authorList>
            <person name="Klenk H.-P."/>
        </authorList>
    </citation>
    <scope>NUCLEOTIDE SEQUENCE [LARGE SCALE GENOMIC DNA]</scope>
    <source>
        <strain evidence="3 4">DSM 45679</strain>
    </source>
</reference>
<gene>
    <name evidence="3" type="ORF">FB471_2800</name>
</gene>
<keyword evidence="2" id="KW-0812">Transmembrane</keyword>
<comment type="caution">
    <text evidence="3">The sequence shown here is derived from an EMBL/GenBank/DDBJ whole genome shotgun (WGS) entry which is preliminary data.</text>
</comment>
<keyword evidence="2" id="KW-0472">Membrane</keyword>
<protein>
    <submittedName>
        <fullName evidence="3">Uncharacterized protein</fullName>
    </submittedName>
</protein>
<dbReference type="AlphaFoldDB" id="A0A542DJ11"/>
<accession>A0A542DJ11</accession>
<keyword evidence="2" id="KW-1133">Transmembrane helix</keyword>
<sequence>MRNRASQPVRMLRAGAIVTAVPAAVLLAGPGSAVAQGGEPADVAPNEVAFGLLGPVGLVAVALGVVGMALGVLRQRRKAREHAAAVVEAGAAAEAAEPTAAEPAAEATRPVLTPAPRSWVG</sequence>
<feature type="region of interest" description="Disordered" evidence="1">
    <location>
        <begin position="91"/>
        <end position="121"/>
    </location>
</feature>
<evidence type="ECO:0000256" key="1">
    <source>
        <dbReference type="SAM" id="MobiDB-lite"/>
    </source>
</evidence>
<dbReference type="Proteomes" id="UP000320876">
    <property type="component" value="Unassembled WGS sequence"/>
</dbReference>
<feature type="compositionally biased region" description="Low complexity" evidence="1">
    <location>
        <begin position="91"/>
        <end position="109"/>
    </location>
</feature>
<evidence type="ECO:0000313" key="4">
    <source>
        <dbReference type="Proteomes" id="UP000320876"/>
    </source>
</evidence>
<feature type="transmembrane region" description="Helical" evidence="2">
    <location>
        <begin position="51"/>
        <end position="73"/>
    </location>
</feature>
<dbReference type="EMBL" id="VFML01000001">
    <property type="protein sequence ID" value="TQJ03050.1"/>
    <property type="molecule type" value="Genomic_DNA"/>
</dbReference>
<evidence type="ECO:0000256" key="2">
    <source>
        <dbReference type="SAM" id="Phobius"/>
    </source>
</evidence>
<organism evidence="3 4">
    <name type="scientific">Amycolatopsis cihanbeyliensis</name>
    <dbReference type="NCBI Taxonomy" id="1128664"/>
    <lineage>
        <taxon>Bacteria</taxon>
        <taxon>Bacillati</taxon>
        <taxon>Actinomycetota</taxon>
        <taxon>Actinomycetes</taxon>
        <taxon>Pseudonocardiales</taxon>
        <taxon>Pseudonocardiaceae</taxon>
        <taxon>Amycolatopsis</taxon>
    </lineage>
</organism>
<proteinExistence type="predicted"/>